<comment type="caution">
    <text evidence="2">The sequence shown here is derived from an EMBL/GenBank/DDBJ whole genome shotgun (WGS) entry which is preliminary data.</text>
</comment>
<dbReference type="STRING" id="28181.BEN30_10155"/>
<dbReference type="InterPro" id="IPR002477">
    <property type="entry name" value="Peptidoglycan-bd-like"/>
</dbReference>
<feature type="domain" description="Peptidoglycan binding-like" evidence="1">
    <location>
        <begin position="53"/>
        <end position="101"/>
    </location>
</feature>
<dbReference type="RefSeq" id="WP_069957960.1">
    <property type="nucleotide sequence ID" value="NZ_MCGG01000025.1"/>
</dbReference>
<organism evidence="2 3">
    <name type="scientific">Magnetovibrio blakemorei</name>
    <dbReference type="NCBI Taxonomy" id="28181"/>
    <lineage>
        <taxon>Bacteria</taxon>
        <taxon>Pseudomonadati</taxon>
        <taxon>Pseudomonadota</taxon>
        <taxon>Alphaproteobacteria</taxon>
        <taxon>Rhodospirillales</taxon>
        <taxon>Magnetovibrionaceae</taxon>
        <taxon>Magnetovibrio</taxon>
    </lineage>
</organism>
<accession>A0A1E5Q7P0</accession>
<dbReference type="SUPFAM" id="SSF48452">
    <property type="entry name" value="TPR-like"/>
    <property type="match status" value="1"/>
</dbReference>
<evidence type="ECO:0000259" key="1">
    <source>
        <dbReference type="Pfam" id="PF01471"/>
    </source>
</evidence>
<dbReference type="SUPFAM" id="SSF47090">
    <property type="entry name" value="PGBD-like"/>
    <property type="match status" value="1"/>
</dbReference>
<dbReference type="EMBL" id="MCGG01000025">
    <property type="protein sequence ID" value="OEJ67131.1"/>
    <property type="molecule type" value="Genomic_DNA"/>
</dbReference>
<dbReference type="Pfam" id="PF01471">
    <property type="entry name" value="PG_binding_1"/>
    <property type="match status" value="1"/>
</dbReference>
<dbReference type="Gene3D" id="1.25.40.10">
    <property type="entry name" value="Tetratricopeptide repeat domain"/>
    <property type="match status" value="2"/>
</dbReference>
<gene>
    <name evidence="2" type="ORF">BEN30_10155</name>
</gene>
<evidence type="ECO:0000313" key="3">
    <source>
        <dbReference type="Proteomes" id="UP000095347"/>
    </source>
</evidence>
<proteinExistence type="predicted"/>
<dbReference type="InterPro" id="IPR036366">
    <property type="entry name" value="PGBDSf"/>
</dbReference>
<keyword evidence="3" id="KW-1185">Reference proteome</keyword>
<name>A0A1E5Q7P0_9PROT</name>
<evidence type="ECO:0000313" key="2">
    <source>
        <dbReference type="EMBL" id="OEJ67131.1"/>
    </source>
</evidence>
<protein>
    <recommendedName>
        <fullName evidence="1">Peptidoglycan binding-like domain-containing protein</fullName>
    </recommendedName>
</protein>
<sequence>MAFVLLTITPLAWASSGSKSTMDNTEGLASFETAAGGDLESTSPAQSSASTDVVRRVQQGLADQGFYFGPIDGRYGPQTEAAIKAYQKSADLKVDGQATSQLASDLETGGQVGQLLGRLEKSRDSTIDAAREALLANPQTRNLVEGISPENRGAKVDTKTCMAKPEPRCLLIEAVQSARDIDKPEMRDWALGEILTAQARAGLAQDAALTTRRIHDPRLIMVALRDIAKARAEVGQIDEALAAVNIIPDPVQQAEAYVAIAEIQSQNSDTFDATQTVKDLEPYLKRIESLLSQISFRARMAVILSKAGFEQEALAHIHASQGQLDKITDPHNLNKARRYIAAAYADIGMAQQALDVLKTVKSGADDTPVLIAAANGLAQAGDAAAALITADSIEEMRYRALVLARIASYQGGAGQFEQAKETLEKAKTAAKVIKFPFAKAYAYSRIALAFNDVSISLDNDVALLEEAFNSAHLIQDDRLKAHIFWTIADDRRRGGDLAGATRSQDFANAATDDISSPFTRVWMLCDIAEDRANRKETDAAWSVFNVALDEAKTISSPWGRARALSKVAGTMTSLADHTVPMPVKP</sequence>
<dbReference type="Proteomes" id="UP000095347">
    <property type="component" value="Unassembled WGS sequence"/>
</dbReference>
<reference evidence="3" key="1">
    <citation type="submission" date="2016-07" db="EMBL/GenBank/DDBJ databases">
        <authorList>
            <person name="Florea S."/>
            <person name="Webb J.S."/>
            <person name="Jaromczyk J."/>
            <person name="Schardl C.L."/>
        </authorList>
    </citation>
    <scope>NUCLEOTIDE SEQUENCE [LARGE SCALE GENOMIC DNA]</scope>
    <source>
        <strain evidence="3">MV-1</strain>
    </source>
</reference>
<dbReference type="Gene3D" id="1.10.101.10">
    <property type="entry name" value="PGBD-like superfamily/PGBD"/>
    <property type="match status" value="1"/>
</dbReference>
<dbReference type="InterPro" id="IPR036365">
    <property type="entry name" value="PGBD-like_sf"/>
</dbReference>
<dbReference type="InterPro" id="IPR011990">
    <property type="entry name" value="TPR-like_helical_dom_sf"/>
</dbReference>
<dbReference type="AlphaFoldDB" id="A0A1E5Q7P0"/>